<dbReference type="PANTHER" id="PTHR24221:SF653">
    <property type="entry name" value="TRANSPORT ATP-BINDING PROTEIN CYDC"/>
    <property type="match status" value="1"/>
</dbReference>
<dbReference type="GO" id="GO:0016887">
    <property type="term" value="F:ATP hydrolysis activity"/>
    <property type="evidence" value="ECO:0007669"/>
    <property type="project" value="InterPro"/>
</dbReference>
<dbReference type="PROSITE" id="PS50929">
    <property type="entry name" value="ABC_TM1F"/>
    <property type="match status" value="1"/>
</dbReference>
<dbReference type="GO" id="GO:0005524">
    <property type="term" value="F:ATP binding"/>
    <property type="evidence" value="ECO:0007669"/>
    <property type="project" value="UniProtKB-KW"/>
</dbReference>
<proteinExistence type="inferred from homology"/>
<dbReference type="Pfam" id="PF00664">
    <property type="entry name" value="ABC_membrane"/>
    <property type="match status" value="1"/>
</dbReference>
<keyword evidence="4" id="KW-0547">Nucleotide-binding</keyword>
<dbReference type="InterPro" id="IPR017871">
    <property type="entry name" value="ABC_transporter-like_CS"/>
</dbReference>
<dbReference type="GO" id="GO:0034775">
    <property type="term" value="P:glutathione transmembrane transport"/>
    <property type="evidence" value="ECO:0007669"/>
    <property type="project" value="InterPro"/>
</dbReference>
<feature type="transmembrane region" description="Helical" evidence="8">
    <location>
        <begin position="41"/>
        <end position="61"/>
    </location>
</feature>
<dbReference type="GO" id="GO:0034040">
    <property type="term" value="F:ATPase-coupled lipid transmembrane transporter activity"/>
    <property type="evidence" value="ECO:0007669"/>
    <property type="project" value="TreeGrafter"/>
</dbReference>
<reference evidence="11 12" key="1">
    <citation type="submission" date="2020-08" db="EMBL/GenBank/DDBJ databases">
        <title>Genomic Encyclopedia of Type Strains, Phase IV (KMG-IV): sequencing the most valuable type-strain genomes for metagenomic binning, comparative biology and taxonomic classification.</title>
        <authorList>
            <person name="Goeker M."/>
        </authorList>
    </citation>
    <scope>NUCLEOTIDE SEQUENCE [LARGE SCALE GENOMIC DNA]</scope>
    <source>
        <strain evidence="11 12">DSM 25966</strain>
    </source>
</reference>
<feature type="transmembrane region" description="Helical" evidence="8">
    <location>
        <begin position="238"/>
        <end position="262"/>
    </location>
</feature>
<dbReference type="NCBIfam" id="TIGR02868">
    <property type="entry name" value="CydC"/>
    <property type="match status" value="1"/>
</dbReference>
<dbReference type="SUPFAM" id="SSF52540">
    <property type="entry name" value="P-loop containing nucleoside triphosphate hydrolases"/>
    <property type="match status" value="1"/>
</dbReference>
<evidence type="ECO:0000313" key="11">
    <source>
        <dbReference type="EMBL" id="MBB3929053.1"/>
    </source>
</evidence>
<feature type="domain" description="ABC transmembrane type-1" evidence="10">
    <location>
        <begin position="16"/>
        <end position="301"/>
    </location>
</feature>
<keyword evidence="3 8" id="KW-0812">Transmembrane</keyword>
<dbReference type="RefSeq" id="WP_183396754.1">
    <property type="nucleotide sequence ID" value="NZ_JACIDS010000001.1"/>
</dbReference>
<evidence type="ECO:0000256" key="2">
    <source>
        <dbReference type="ARBA" id="ARBA00005417"/>
    </source>
</evidence>
<sequence length="548" mass="56908">MRFFVELLRGRTRKLLLALALSVATLLTGMALLGVSGWFLTATYLAGIGALFNIFIPSSMVRGSSFLRILSRYGERVSGHAATLAILSDLRVLVFSRLIPLVPIRDAAARTGDFVARLTGDIDTLDMVVLQLVLPVAAALVAALGLGVVLAFVLPEAIIPAIGGLLATTLLVPFVLSRLGQAAGTEAVGRSAHLRTLALDGADGHGDIVALGIAPLVSGEFDKAARDLRAARLRQARWTALGPAAMQLGLGLTMAAVLWIGLGAHATGRISGPMLVSMVLLILATFEASGPVLRGAGRLGAARAAARRLSAILQAEPAVDEPRVPAVLPASGALSAGHVGFRYGDRPVLTDVSLTIEAGERIAILGESGSGKSTLLALLIRLADPGEGAIRLGGINIRDVATSELHGRIALLTQDTPVFIGTIRDNLRIGAPDADDATLYGALARARLDEFVRRLPLGLDTWLGEAGATLSAGQARRLCLARTLLAPAAILLLDEPTAGLDPDIEADLLADILTATSGRSVVLATHAALPEGAFDRVYRMDAGRLAAA</sequence>
<name>A0A840AI98_9HYPH</name>
<dbReference type="Proteomes" id="UP000553963">
    <property type="component" value="Unassembled WGS sequence"/>
</dbReference>
<dbReference type="InterPro" id="IPR027417">
    <property type="entry name" value="P-loop_NTPase"/>
</dbReference>
<evidence type="ECO:0000256" key="8">
    <source>
        <dbReference type="SAM" id="Phobius"/>
    </source>
</evidence>
<evidence type="ECO:0000256" key="7">
    <source>
        <dbReference type="ARBA" id="ARBA00023136"/>
    </source>
</evidence>
<dbReference type="AlphaFoldDB" id="A0A840AI98"/>
<dbReference type="InterPro" id="IPR014223">
    <property type="entry name" value="ABC_CydC/D"/>
</dbReference>
<dbReference type="InterPro" id="IPR003593">
    <property type="entry name" value="AAA+_ATPase"/>
</dbReference>
<dbReference type="PROSITE" id="PS00211">
    <property type="entry name" value="ABC_TRANSPORTER_1"/>
    <property type="match status" value="1"/>
</dbReference>
<dbReference type="SMART" id="SM00382">
    <property type="entry name" value="AAA"/>
    <property type="match status" value="1"/>
</dbReference>
<evidence type="ECO:0000256" key="6">
    <source>
        <dbReference type="ARBA" id="ARBA00022989"/>
    </source>
</evidence>
<dbReference type="GO" id="GO:0140359">
    <property type="term" value="F:ABC-type transporter activity"/>
    <property type="evidence" value="ECO:0007669"/>
    <property type="project" value="InterPro"/>
</dbReference>
<dbReference type="InterPro" id="IPR003439">
    <property type="entry name" value="ABC_transporter-like_ATP-bd"/>
</dbReference>
<dbReference type="Pfam" id="PF00005">
    <property type="entry name" value="ABC_tran"/>
    <property type="match status" value="1"/>
</dbReference>
<keyword evidence="12" id="KW-1185">Reference proteome</keyword>
<dbReference type="PANTHER" id="PTHR24221">
    <property type="entry name" value="ATP-BINDING CASSETTE SUB-FAMILY B"/>
    <property type="match status" value="1"/>
</dbReference>
<dbReference type="GO" id="GO:0045454">
    <property type="term" value="P:cell redox homeostasis"/>
    <property type="evidence" value="ECO:0007669"/>
    <property type="project" value="InterPro"/>
</dbReference>
<protein>
    <submittedName>
        <fullName evidence="11">ATP-binding cassette subfamily C protein CydC</fullName>
    </submittedName>
</protein>
<evidence type="ECO:0000259" key="9">
    <source>
        <dbReference type="PROSITE" id="PS50893"/>
    </source>
</evidence>
<dbReference type="Gene3D" id="3.40.50.300">
    <property type="entry name" value="P-loop containing nucleotide triphosphate hydrolases"/>
    <property type="match status" value="1"/>
</dbReference>
<gene>
    <name evidence="11" type="ORF">GGR25_000072</name>
</gene>
<feature type="transmembrane region" description="Helical" evidence="8">
    <location>
        <begin position="158"/>
        <end position="176"/>
    </location>
</feature>
<organism evidence="11 12">
    <name type="scientific">Kaistia hirudinis</name>
    <dbReference type="NCBI Taxonomy" id="1293440"/>
    <lineage>
        <taxon>Bacteria</taxon>
        <taxon>Pseudomonadati</taxon>
        <taxon>Pseudomonadota</taxon>
        <taxon>Alphaproteobacteria</taxon>
        <taxon>Hyphomicrobiales</taxon>
        <taxon>Kaistiaceae</taxon>
        <taxon>Kaistia</taxon>
    </lineage>
</organism>
<evidence type="ECO:0000256" key="3">
    <source>
        <dbReference type="ARBA" id="ARBA00022692"/>
    </source>
</evidence>
<keyword evidence="7 8" id="KW-0472">Membrane</keyword>
<feature type="transmembrane region" description="Helical" evidence="8">
    <location>
        <begin position="274"/>
        <end position="293"/>
    </location>
</feature>
<dbReference type="PROSITE" id="PS50893">
    <property type="entry name" value="ABC_TRANSPORTER_2"/>
    <property type="match status" value="1"/>
</dbReference>
<comment type="caution">
    <text evidence="11">The sequence shown here is derived from an EMBL/GenBank/DDBJ whole genome shotgun (WGS) entry which is preliminary data.</text>
</comment>
<feature type="transmembrane region" description="Helical" evidence="8">
    <location>
        <begin position="127"/>
        <end position="152"/>
    </location>
</feature>
<dbReference type="InterPro" id="IPR036640">
    <property type="entry name" value="ABC1_TM_sf"/>
</dbReference>
<evidence type="ECO:0000313" key="12">
    <source>
        <dbReference type="Proteomes" id="UP000553963"/>
    </source>
</evidence>
<keyword evidence="5 11" id="KW-0067">ATP-binding</keyword>
<dbReference type="EMBL" id="JACIDS010000001">
    <property type="protein sequence ID" value="MBB3929053.1"/>
    <property type="molecule type" value="Genomic_DNA"/>
</dbReference>
<dbReference type="InterPro" id="IPR039421">
    <property type="entry name" value="Type_1_exporter"/>
</dbReference>
<dbReference type="InterPro" id="IPR011527">
    <property type="entry name" value="ABC1_TM_dom"/>
</dbReference>
<keyword evidence="6 8" id="KW-1133">Transmembrane helix</keyword>
<comment type="subcellular location">
    <subcellularLocation>
        <location evidence="1">Cell membrane</location>
        <topology evidence="1">Multi-pass membrane protein</topology>
    </subcellularLocation>
</comment>
<evidence type="ECO:0000256" key="4">
    <source>
        <dbReference type="ARBA" id="ARBA00022741"/>
    </source>
</evidence>
<dbReference type="Gene3D" id="1.20.1560.10">
    <property type="entry name" value="ABC transporter type 1, transmembrane domain"/>
    <property type="match status" value="1"/>
</dbReference>
<dbReference type="GO" id="GO:0005886">
    <property type="term" value="C:plasma membrane"/>
    <property type="evidence" value="ECO:0007669"/>
    <property type="project" value="UniProtKB-SubCell"/>
</dbReference>
<feature type="domain" description="ABC transporter" evidence="9">
    <location>
        <begin position="334"/>
        <end position="548"/>
    </location>
</feature>
<comment type="similarity">
    <text evidence="2">Belongs to the ABC transporter superfamily.</text>
</comment>
<evidence type="ECO:0000259" key="10">
    <source>
        <dbReference type="PROSITE" id="PS50929"/>
    </source>
</evidence>
<dbReference type="SUPFAM" id="SSF90123">
    <property type="entry name" value="ABC transporter transmembrane region"/>
    <property type="match status" value="1"/>
</dbReference>
<evidence type="ECO:0000256" key="5">
    <source>
        <dbReference type="ARBA" id="ARBA00022840"/>
    </source>
</evidence>
<evidence type="ECO:0000256" key="1">
    <source>
        <dbReference type="ARBA" id="ARBA00004651"/>
    </source>
</evidence>
<accession>A0A840AI98</accession>